<keyword evidence="1" id="KW-0732">Signal</keyword>
<feature type="chain" id="PRO_5017828935" description="DUF4148 domain-containing protein" evidence="1">
    <location>
        <begin position="24"/>
        <end position="80"/>
    </location>
</feature>
<evidence type="ECO:0000313" key="3">
    <source>
        <dbReference type="Proteomes" id="UP000256542"/>
    </source>
</evidence>
<feature type="signal peptide" evidence="1">
    <location>
        <begin position="1"/>
        <end position="23"/>
    </location>
</feature>
<accession>A0A3E0DTT3</accession>
<evidence type="ECO:0000313" key="2">
    <source>
        <dbReference type="EMBL" id="REG86953.1"/>
    </source>
</evidence>
<keyword evidence="3" id="KW-1185">Reference proteome</keyword>
<sequence>MKTILKSALTFLAVSSIATMAFASPGDATYGKSVRSHVSSIEAQAQNANVGLDTNAAYAPTIKASADNAHRAEFLQNQVN</sequence>
<organism evidence="2 3">
    <name type="scientific">Marinomonas pollencensis</name>
    <dbReference type="NCBI Taxonomy" id="491954"/>
    <lineage>
        <taxon>Bacteria</taxon>
        <taxon>Pseudomonadati</taxon>
        <taxon>Pseudomonadota</taxon>
        <taxon>Gammaproteobacteria</taxon>
        <taxon>Oceanospirillales</taxon>
        <taxon>Oceanospirillaceae</taxon>
        <taxon>Marinomonas</taxon>
    </lineage>
</organism>
<protein>
    <recommendedName>
        <fullName evidence="4">DUF4148 domain-containing protein</fullName>
    </recommendedName>
</protein>
<comment type="caution">
    <text evidence="2">The sequence shown here is derived from an EMBL/GenBank/DDBJ whole genome shotgun (WGS) entry which is preliminary data.</text>
</comment>
<dbReference type="EMBL" id="QUNG01000001">
    <property type="protein sequence ID" value="REG86953.1"/>
    <property type="molecule type" value="Genomic_DNA"/>
</dbReference>
<evidence type="ECO:0008006" key="4">
    <source>
        <dbReference type="Google" id="ProtNLM"/>
    </source>
</evidence>
<proteinExistence type="predicted"/>
<name>A0A3E0DTT3_9GAMM</name>
<evidence type="ECO:0000256" key="1">
    <source>
        <dbReference type="SAM" id="SignalP"/>
    </source>
</evidence>
<dbReference type="RefSeq" id="WP_115896181.1">
    <property type="nucleotide sequence ID" value="NZ_QUNG01000001.1"/>
</dbReference>
<gene>
    <name evidence="2" type="ORF">DFP81_101523</name>
</gene>
<dbReference type="OrthoDB" id="6109214at2"/>
<dbReference type="Proteomes" id="UP000256542">
    <property type="component" value="Unassembled WGS sequence"/>
</dbReference>
<dbReference type="AlphaFoldDB" id="A0A3E0DTT3"/>
<reference evidence="2 3" key="1">
    <citation type="submission" date="2018-08" db="EMBL/GenBank/DDBJ databases">
        <title>Genomic Encyclopedia of Type Strains, Phase III (KMG-III): the genomes of soil and plant-associated and newly described type strains.</title>
        <authorList>
            <person name="Whitman W."/>
        </authorList>
    </citation>
    <scope>NUCLEOTIDE SEQUENCE [LARGE SCALE GENOMIC DNA]</scope>
    <source>
        <strain evidence="2 3">CECT 7375</strain>
    </source>
</reference>